<dbReference type="InterPro" id="IPR006909">
    <property type="entry name" value="Rad21/Rec8_C_eu"/>
</dbReference>
<dbReference type="AlphaFoldDB" id="A0A4Q9LQY7"/>
<gene>
    <name evidence="2" type="ORF">CWI38_2071p0010</name>
</gene>
<evidence type="ECO:0000259" key="1">
    <source>
        <dbReference type="Pfam" id="PF04824"/>
    </source>
</evidence>
<dbReference type="OrthoDB" id="10071381at2759"/>
<dbReference type="Gene3D" id="1.10.10.580">
    <property type="entry name" value="Structural maintenance of chromosome 1. Chain E"/>
    <property type="match status" value="1"/>
</dbReference>
<organism evidence="2 3">
    <name type="scientific">Hamiltosporidium tvaerminnensis</name>
    <dbReference type="NCBI Taxonomy" id="1176355"/>
    <lineage>
        <taxon>Eukaryota</taxon>
        <taxon>Fungi</taxon>
        <taxon>Fungi incertae sedis</taxon>
        <taxon>Microsporidia</taxon>
        <taxon>Dubosqiidae</taxon>
        <taxon>Hamiltosporidium</taxon>
    </lineage>
</organism>
<accession>A0A4Q9LQY7</accession>
<dbReference type="VEuPathDB" id="MicrosporidiaDB:CWI38_2071p0010"/>
<evidence type="ECO:0000313" key="2">
    <source>
        <dbReference type="EMBL" id="TBU10031.1"/>
    </source>
</evidence>
<reference evidence="2 3" key="1">
    <citation type="submission" date="2017-12" db="EMBL/GenBank/DDBJ databases">
        <authorList>
            <person name="Pombert J.-F."/>
            <person name="Haag K.L."/>
            <person name="Ebert D."/>
        </authorList>
    </citation>
    <scope>NUCLEOTIDE SEQUENCE [LARGE SCALE GENOMIC DNA]</scope>
    <source>
        <strain evidence="2">IL-G-3</strain>
    </source>
</reference>
<dbReference type="InterPro" id="IPR036390">
    <property type="entry name" value="WH_DNA-bd_sf"/>
</dbReference>
<dbReference type="Proteomes" id="UP000292282">
    <property type="component" value="Unassembled WGS sequence"/>
</dbReference>
<sequence>MEIKEGREGNRILPVIFKLATTNNSSKGFYTKNWCKKIEYERLKSLEKGKNILKNYSEKTSDYSRKINSGIVEIIRESKKTYSDYFLTKNEIKSISISKIIFDLRKSSYNLKILVTMAKGTVKLYFLKIESLENEIIGLIRCTFLNEKNKLLYKKKSKNNIFVIKNCKNEKMNTRKANILEDNIYIDDDFVPDDENLFSNSDPEMQLKDSYSNYGDHTVECSDIHSNNTNFQNNITDSIAQNTILENESKFLSKIEKQFIIDENIEMPFFPLIFCPKKVKVCKDSILFQKKIKENTPVFIKLKELIKNKEIISDQEHNLNNNICEGWEGIEAEFENFNVSNEYDSIENIRLASSISLNPDESSCFLFENKFNLNEKIVFSELVAGYSKRNAYEYFFKLLFLAQKDVVSLKQKYDGEIYIIRNPGGNLK</sequence>
<dbReference type="Pfam" id="PF04824">
    <property type="entry name" value="Rad21_Rec8"/>
    <property type="match status" value="1"/>
</dbReference>
<keyword evidence="3" id="KW-1185">Reference proteome</keyword>
<dbReference type="SUPFAM" id="SSF46785">
    <property type="entry name" value="Winged helix' DNA-binding domain"/>
    <property type="match status" value="1"/>
</dbReference>
<feature type="domain" description="Rad21/Rec8-like protein C-terminal eukaryotic" evidence="1">
    <location>
        <begin position="375"/>
        <end position="412"/>
    </location>
</feature>
<evidence type="ECO:0000313" key="3">
    <source>
        <dbReference type="Proteomes" id="UP000292282"/>
    </source>
</evidence>
<dbReference type="InterPro" id="IPR023093">
    <property type="entry name" value="ScpA-like_C"/>
</dbReference>
<proteinExistence type="predicted"/>
<dbReference type="EMBL" id="PITK01002071">
    <property type="protein sequence ID" value="TBU10031.1"/>
    <property type="molecule type" value="Genomic_DNA"/>
</dbReference>
<comment type="caution">
    <text evidence="2">The sequence shown here is derived from an EMBL/GenBank/DDBJ whole genome shotgun (WGS) entry which is preliminary data.</text>
</comment>
<protein>
    <recommendedName>
        <fullName evidence="1">Rad21/Rec8-like protein C-terminal eukaryotic domain-containing protein</fullName>
    </recommendedName>
</protein>
<name>A0A4Q9LQY7_9MICR</name>